<organism>
    <name type="scientific">Ixodes scapularis</name>
    <name type="common">Black-legged tick</name>
    <name type="synonym">Deer tick</name>
    <dbReference type="NCBI Taxonomy" id="6945"/>
    <lineage>
        <taxon>Eukaryota</taxon>
        <taxon>Metazoa</taxon>
        <taxon>Ecdysozoa</taxon>
        <taxon>Arthropoda</taxon>
        <taxon>Chelicerata</taxon>
        <taxon>Arachnida</taxon>
        <taxon>Acari</taxon>
        <taxon>Parasitiformes</taxon>
        <taxon>Ixodida</taxon>
        <taxon>Ixodoidea</taxon>
        <taxon>Ixodidae</taxon>
        <taxon>Ixodinae</taxon>
        <taxon>Ixodes</taxon>
    </lineage>
</organism>
<evidence type="ECO:0000313" key="4">
    <source>
        <dbReference type="EnsemblMetazoa" id="ISCW001148-PA"/>
    </source>
</evidence>
<keyword evidence="5" id="KW-1185">Reference proteome</keyword>
<feature type="chain" id="PRO_5014567923" description="Secreted protein" evidence="2">
    <location>
        <begin position="30"/>
        <end position="81"/>
    </location>
</feature>
<proteinExistence type="predicted"/>
<reference evidence="4" key="2">
    <citation type="submission" date="2020-05" db="UniProtKB">
        <authorList>
            <consortium name="EnsemblMetazoa"/>
        </authorList>
    </citation>
    <scope>IDENTIFICATION</scope>
    <source>
        <strain evidence="4">wikel</strain>
    </source>
</reference>
<evidence type="ECO:0000256" key="2">
    <source>
        <dbReference type="SAM" id="SignalP"/>
    </source>
</evidence>
<evidence type="ECO:0000313" key="3">
    <source>
        <dbReference type="EMBL" id="EEC02353.1"/>
    </source>
</evidence>
<dbReference type="EnsemblMetazoa" id="ISCW001148-RA">
    <property type="protein sequence ID" value="ISCW001148-PA"/>
    <property type="gene ID" value="ISCW001148"/>
</dbReference>
<dbReference type="EMBL" id="DS648558">
    <property type="protein sequence ID" value="EEC02353.1"/>
    <property type="molecule type" value="Genomic_DNA"/>
</dbReference>
<feature type="compositionally biased region" description="Low complexity" evidence="1">
    <location>
        <begin position="49"/>
        <end position="58"/>
    </location>
</feature>
<accession>B7P6Y1</accession>
<dbReference type="Proteomes" id="UP000001555">
    <property type="component" value="Unassembled WGS sequence"/>
</dbReference>
<evidence type="ECO:0000313" key="5">
    <source>
        <dbReference type="Proteomes" id="UP000001555"/>
    </source>
</evidence>
<evidence type="ECO:0000256" key="1">
    <source>
        <dbReference type="SAM" id="MobiDB-lite"/>
    </source>
</evidence>
<feature type="region of interest" description="Disordered" evidence="1">
    <location>
        <begin position="28"/>
        <end position="81"/>
    </location>
</feature>
<reference evidence="3 5" key="1">
    <citation type="submission" date="2008-03" db="EMBL/GenBank/DDBJ databases">
        <title>Annotation of Ixodes scapularis.</title>
        <authorList>
            <consortium name="Ixodes scapularis Genome Project Consortium"/>
            <person name="Caler E."/>
            <person name="Hannick L.I."/>
            <person name="Bidwell S."/>
            <person name="Joardar V."/>
            <person name="Thiagarajan M."/>
            <person name="Amedeo P."/>
            <person name="Galinsky K.J."/>
            <person name="Schobel S."/>
            <person name="Inman J."/>
            <person name="Hostetler J."/>
            <person name="Miller J."/>
            <person name="Hammond M."/>
            <person name="Megy K."/>
            <person name="Lawson D."/>
            <person name="Kodira C."/>
            <person name="Sutton G."/>
            <person name="Meyer J."/>
            <person name="Hill C.A."/>
            <person name="Birren B."/>
            <person name="Nene V."/>
            <person name="Collins F."/>
            <person name="Alarcon-Chaidez F."/>
            <person name="Wikel S."/>
            <person name="Strausberg R."/>
        </authorList>
    </citation>
    <scope>NUCLEOTIDE SEQUENCE [LARGE SCALE GENOMIC DNA]</scope>
    <source>
        <strain evidence="5">Wikel</strain>
        <strain evidence="3">Wikel colony</strain>
    </source>
</reference>
<feature type="compositionally biased region" description="Basic and acidic residues" evidence="1">
    <location>
        <begin position="59"/>
        <end position="71"/>
    </location>
</feature>
<dbReference type="EMBL" id="ABJB010850384">
    <property type="status" value="NOT_ANNOTATED_CDS"/>
    <property type="molecule type" value="Genomic_DNA"/>
</dbReference>
<dbReference type="HOGENOM" id="CLU_2576485_0_0_1"/>
<feature type="compositionally biased region" description="Low complexity" evidence="1">
    <location>
        <begin position="28"/>
        <end position="41"/>
    </location>
</feature>
<dbReference type="VEuPathDB" id="VectorBase:ISCW001148"/>
<name>B7P6Y1_IXOSC</name>
<evidence type="ECO:0008006" key="6">
    <source>
        <dbReference type="Google" id="ProtNLM"/>
    </source>
</evidence>
<gene>
    <name evidence="3" type="ORF">IscW_ISCW001148</name>
</gene>
<feature type="signal peptide" evidence="2">
    <location>
        <begin position="1"/>
        <end position="29"/>
    </location>
</feature>
<sequence length="81" mass="9038">MRTPWRQWRPFGLRRRLVYLVVPAMTTSAAPLSASAAGGQSRRSRPAERSAASLSSRESQPDRRQPRDTDHPSTPVPCAPR</sequence>
<keyword evidence="2" id="KW-0732">Signal</keyword>
<protein>
    <recommendedName>
        <fullName evidence="6">Secreted protein</fullName>
    </recommendedName>
</protein>
<dbReference type="PaxDb" id="6945-B7P6Y1"/>
<dbReference type="AlphaFoldDB" id="B7P6Y1"/>
<dbReference type="InParanoid" id="B7P6Y1"/>